<dbReference type="Gene3D" id="3.40.50.1820">
    <property type="entry name" value="alpha/beta hydrolase"/>
    <property type="match status" value="1"/>
</dbReference>
<dbReference type="InterPro" id="IPR003140">
    <property type="entry name" value="PLipase/COase/thioEstase"/>
</dbReference>
<dbReference type="InterPro" id="IPR006311">
    <property type="entry name" value="TAT_signal"/>
</dbReference>
<feature type="region of interest" description="Disordered" evidence="2">
    <location>
        <begin position="1"/>
        <end position="28"/>
    </location>
</feature>
<feature type="region of interest" description="Disordered" evidence="2">
    <location>
        <begin position="47"/>
        <end position="82"/>
    </location>
</feature>
<keyword evidence="1" id="KW-0732">Signal</keyword>
<dbReference type="InterPro" id="IPR050955">
    <property type="entry name" value="Plant_Biomass_Hydrol_Est"/>
</dbReference>
<feature type="compositionally biased region" description="Basic residues" evidence="2">
    <location>
        <begin position="11"/>
        <end position="27"/>
    </location>
</feature>
<evidence type="ECO:0000256" key="1">
    <source>
        <dbReference type="ARBA" id="ARBA00022729"/>
    </source>
</evidence>
<feature type="domain" description="Phospholipase/carboxylesterase/thioesterase" evidence="3">
    <location>
        <begin position="146"/>
        <end position="248"/>
    </location>
</feature>
<keyword evidence="5" id="KW-1185">Reference proteome</keyword>
<dbReference type="PANTHER" id="PTHR43037:SF1">
    <property type="entry name" value="BLL1128 PROTEIN"/>
    <property type="match status" value="1"/>
</dbReference>
<dbReference type="PANTHER" id="PTHR43037">
    <property type="entry name" value="UNNAMED PRODUCT-RELATED"/>
    <property type="match status" value="1"/>
</dbReference>
<dbReference type="Proteomes" id="UP000190539">
    <property type="component" value="Unassembled WGS sequence"/>
</dbReference>
<comment type="caution">
    <text evidence="4">The sequence shown here is derived from an EMBL/GenBank/DDBJ whole genome shotgun (WGS) entry which is preliminary data.</text>
</comment>
<dbReference type="OrthoDB" id="9767239at2"/>
<dbReference type="PROSITE" id="PS51318">
    <property type="entry name" value="TAT"/>
    <property type="match status" value="1"/>
</dbReference>
<dbReference type="RefSeq" id="WP_077965037.1">
    <property type="nucleotide sequence ID" value="NZ_CP045178.1"/>
</dbReference>
<dbReference type="InterPro" id="IPR029058">
    <property type="entry name" value="AB_hydrolase_fold"/>
</dbReference>
<organism evidence="4 5">
    <name type="scientific">Streptomyces tsukubensis</name>
    <dbReference type="NCBI Taxonomy" id="83656"/>
    <lineage>
        <taxon>Bacteria</taxon>
        <taxon>Bacillati</taxon>
        <taxon>Actinomycetota</taxon>
        <taxon>Actinomycetes</taxon>
        <taxon>Kitasatosporales</taxon>
        <taxon>Streptomycetaceae</taxon>
        <taxon>Streptomyces</taxon>
    </lineage>
</organism>
<dbReference type="GO" id="GO:0016787">
    <property type="term" value="F:hydrolase activity"/>
    <property type="evidence" value="ECO:0007669"/>
    <property type="project" value="InterPro"/>
</dbReference>
<dbReference type="Pfam" id="PF02230">
    <property type="entry name" value="Abhydrolase_2"/>
    <property type="match status" value="1"/>
</dbReference>
<evidence type="ECO:0000256" key="2">
    <source>
        <dbReference type="SAM" id="MobiDB-lite"/>
    </source>
</evidence>
<accession>A0A1V4AFH3</accession>
<gene>
    <name evidence="4" type="ORF">B1H18_04735</name>
</gene>
<evidence type="ECO:0000313" key="5">
    <source>
        <dbReference type="Proteomes" id="UP000190539"/>
    </source>
</evidence>
<feature type="compositionally biased region" description="Low complexity" evidence="2">
    <location>
        <begin position="55"/>
        <end position="77"/>
    </location>
</feature>
<reference evidence="4 5" key="1">
    <citation type="submission" date="2017-02" db="EMBL/GenBank/DDBJ databases">
        <title>Draft Genome Sequence of Streptomyces tsukubaensis F601, a Producer of the immunosuppressant tacrolimus FK506.</title>
        <authorList>
            <person name="Zong G."/>
            <person name="Zhong C."/>
            <person name="Fu J."/>
            <person name="Qin R."/>
            <person name="Cao G."/>
        </authorList>
    </citation>
    <scope>NUCLEOTIDE SEQUENCE [LARGE SCALE GENOMIC DNA]</scope>
    <source>
        <strain evidence="4 5">F601</strain>
    </source>
</reference>
<sequence>MLSSPSTPRPRNTRRPVRAARTARTRRGALALTATLAAVLTGCGTSTDHPAAPTTSARADGGASGAAPSAGGTSAPADTREHLRVDGVTRSYLLHRPASAGAGPKPLVIAFHGRDDTPAEMRERSGLDKAAKARGMLIAYPEGLRHAWGAGTERTPQRQDPDTDVRYTEKLVDTLVRERGADPERVYAVGFSNGGSMALRVAAQRPGLLAGAVSVSGQLPTGAALVKPTGPVPVMIVYGAEDPVRPLAGLAKPGKAPAGEEPITPTMSSRASARAFAVVNKAGGRAEAPVDRPASGYDRQVWSPGPSGAGVQLLVAKGAGHTWPGSHVTPPKGFGSTSTSLHATDTLLRFLAEQRRPTAAAGDRDE</sequence>
<dbReference type="AlphaFoldDB" id="A0A1V4AFH3"/>
<evidence type="ECO:0000313" key="4">
    <source>
        <dbReference type="EMBL" id="OON82334.1"/>
    </source>
</evidence>
<dbReference type="SUPFAM" id="SSF53474">
    <property type="entry name" value="alpha/beta-Hydrolases"/>
    <property type="match status" value="1"/>
</dbReference>
<protein>
    <recommendedName>
        <fullName evidence="3">Phospholipase/carboxylesterase/thioesterase domain-containing protein</fullName>
    </recommendedName>
</protein>
<name>A0A1V4AFH3_9ACTN</name>
<evidence type="ECO:0000259" key="3">
    <source>
        <dbReference type="Pfam" id="PF02230"/>
    </source>
</evidence>
<dbReference type="STRING" id="83656.B1H18_04735"/>
<dbReference type="EMBL" id="MVFC01000002">
    <property type="protein sequence ID" value="OON82334.1"/>
    <property type="molecule type" value="Genomic_DNA"/>
</dbReference>
<proteinExistence type="predicted"/>